<dbReference type="InterPro" id="IPR009081">
    <property type="entry name" value="PP-bd_ACP"/>
</dbReference>
<keyword evidence="1" id="KW-0596">Phosphopantetheine</keyword>
<evidence type="ECO:0000313" key="4">
    <source>
        <dbReference type="EMBL" id="MFJ1269868.1"/>
    </source>
</evidence>
<name>A0ABW8DAX9_9GAMM</name>
<accession>A0ABW8DAX9</accession>
<comment type="caution">
    <text evidence="4">The sequence shown here is derived from an EMBL/GenBank/DDBJ whole genome shotgun (WGS) entry which is preliminary data.</text>
</comment>
<evidence type="ECO:0000256" key="2">
    <source>
        <dbReference type="ARBA" id="ARBA00022553"/>
    </source>
</evidence>
<proteinExistence type="predicted"/>
<keyword evidence="5" id="KW-1185">Reference proteome</keyword>
<protein>
    <submittedName>
        <fullName evidence="4">Acyl carrier protein</fullName>
    </submittedName>
</protein>
<dbReference type="InterPro" id="IPR020806">
    <property type="entry name" value="PKS_PP-bd"/>
</dbReference>
<evidence type="ECO:0000256" key="1">
    <source>
        <dbReference type="ARBA" id="ARBA00022450"/>
    </source>
</evidence>
<reference evidence="4 5" key="1">
    <citation type="submission" date="2024-08" db="EMBL/GenBank/DDBJ databases">
        <title>Draft Genome Sequence of Legionella lytica strain DSB2004, Isolated From a Fire Sprinkler System.</title>
        <authorList>
            <person name="Everhart A.D."/>
            <person name="Kidane D.T."/>
            <person name="Farone A.L."/>
            <person name="Farone M.B."/>
        </authorList>
    </citation>
    <scope>NUCLEOTIDE SEQUENCE [LARGE SCALE GENOMIC DNA]</scope>
    <source>
        <strain evidence="4 5">DSB2004</strain>
    </source>
</reference>
<dbReference type="SUPFAM" id="SSF47336">
    <property type="entry name" value="ACP-like"/>
    <property type="match status" value="1"/>
</dbReference>
<organism evidence="4 5">
    <name type="scientific">Legionella lytica</name>
    <dbReference type="NCBI Taxonomy" id="96232"/>
    <lineage>
        <taxon>Bacteria</taxon>
        <taxon>Pseudomonadati</taxon>
        <taxon>Pseudomonadota</taxon>
        <taxon>Gammaproteobacteria</taxon>
        <taxon>Legionellales</taxon>
        <taxon>Legionellaceae</taxon>
        <taxon>Legionella</taxon>
    </lineage>
</organism>
<dbReference type="PROSITE" id="PS50075">
    <property type="entry name" value="CARRIER"/>
    <property type="match status" value="1"/>
</dbReference>
<dbReference type="Gene3D" id="1.10.1200.10">
    <property type="entry name" value="ACP-like"/>
    <property type="match status" value="1"/>
</dbReference>
<dbReference type="RefSeq" id="WP_400188683.1">
    <property type="nucleotide sequence ID" value="NZ_JBGORX010000010.1"/>
</dbReference>
<gene>
    <name evidence="4" type="ORF">ACD661_15000</name>
</gene>
<evidence type="ECO:0000259" key="3">
    <source>
        <dbReference type="PROSITE" id="PS50075"/>
    </source>
</evidence>
<sequence length="89" mass="10174">MMSEQTVCNLEQFCCKFISKELGAKQVDVQQNFDSLGLSSIQALSILSDLESALDISLPETLFWDCTNVRELTLYLSENYEQLEQKMKV</sequence>
<keyword evidence="2" id="KW-0597">Phosphoprotein</keyword>
<dbReference type="EMBL" id="JBGORX010000010">
    <property type="protein sequence ID" value="MFJ1269868.1"/>
    <property type="molecule type" value="Genomic_DNA"/>
</dbReference>
<dbReference type="Proteomes" id="UP001615550">
    <property type="component" value="Unassembled WGS sequence"/>
</dbReference>
<feature type="domain" description="Carrier" evidence="3">
    <location>
        <begin position="5"/>
        <end position="80"/>
    </location>
</feature>
<dbReference type="Pfam" id="PF00550">
    <property type="entry name" value="PP-binding"/>
    <property type="match status" value="1"/>
</dbReference>
<dbReference type="SMART" id="SM00823">
    <property type="entry name" value="PKS_PP"/>
    <property type="match status" value="1"/>
</dbReference>
<evidence type="ECO:0000313" key="5">
    <source>
        <dbReference type="Proteomes" id="UP001615550"/>
    </source>
</evidence>
<dbReference type="InterPro" id="IPR036736">
    <property type="entry name" value="ACP-like_sf"/>
</dbReference>